<evidence type="ECO:0000256" key="8">
    <source>
        <dbReference type="SAM" id="MobiDB-lite"/>
    </source>
</evidence>
<reference evidence="10 11" key="1">
    <citation type="submission" date="2020-04" db="EMBL/GenBank/DDBJ databases">
        <title>Perkinsus chesapeaki whole genome sequence.</title>
        <authorList>
            <person name="Bogema D.R."/>
        </authorList>
    </citation>
    <scope>NUCLEOTIDE SEQUENCE [LARGE SCALE GENOMIC DNA]</scope>
    <source>
        <strain evidence="10">ATCC PRA-425</strain>
    </source>
</reference>
<dbReference type="PANTHER" id="PTHR10855:SF2">
    <property type="entry name" value="COP9 SIGNALOSOME COMPLEX SUBUNIT 4"/>
    <property type="match status" value="1"/>
</dbReference>
<dbReference type="InterPro" id="IPR054559">
    <property type="entry name" value="PSMD12-CSN4-like_N"/>
</dbReference>
<evidence type="ECO:0000256" key="7">
    <source>
        <dbReference type="ARBA" id="ARBA00023242"/>
    </source>
</evidence>
<dbReference type="Proteomes" id="UP000591131">
    <property type="component" value="Unassembled WGS sequence"/>
</dbReference>
<dbReference type="GO" id="GO:0008180">
    <property type="term" value="C:COP9 signalosome"/>
    <property type="evidence" value="ECO:0007669"/>
    <property type="project" value="UniProtKB-KW"/>
</dbReference>
<dbReference type="Pfam" id="PF01399">
    <property type="entry name" value="PCI"/>
    <property type="match status" value="1"/>
</dbReference>
<dbReference type="PROSITE" id="PS50250">
    <property type="entry name" value="PCI"/>
    <property type="match status" value="1"/>
</dbReference>
<dbReference type="InterPro" id="IPR036390">
    <property type="entry name" value="WH_DNA-bd_sf"/>
</dbReference>
<comment type="similarity">
    <text evidence="3">Belongs to the CSN4 family.</text>
</comment>
<name>A0A7J6MY01_PERCH</name>
<dbReference type="OrthoDB" id="310863at2759"/>
<dbReference type="Pfam" id="PF22241">
    <property type="entry name" value="PSMD12-CSN4_N"/>
    <property type="match status" value="1"/>
</dbReference>
<evidence type="ECO:0000256" key="5">
    <source>
        <dbReference type="ARBA" id="ARBA00022490"/>
    </source>
</evidence>
<evidence type="ECO:0000256" key="1">
    <source>
        <dbReference type="ARBA" id="ARBA00004123"/>
    </source>
</evidence>
<gene>
    <name evidence="10" type="primary">COPS4</name>
    <name evidence="10" type="ORF">FOL47_005948</name>
</gene>
<evidence type="ECO:0000313" key="11">
    <source>
        <dbReference type="Proteomes" id="UP000591131"/>
    </source>
</evidence>
<evidence type="ECO:0000256" key="4">
    <source>
        <dbReference type="ARBA" id="ARBA00014881"/>
    </source>
</evidence>
<keyword evidence="11" id="KW-1185">Reference proteome</keyword>
<dbReference type="InterPro" id="IPR036388">
    <property type="entry name" value="WH-like_DNA-bd_sf"/>
</dbReference>
<sequence>MSNVGNPLGGGGSSALDNAMEALKRELSNMLRRPMPMDAVEKEKHLSRAVCNGGDVKVLAGIDLGYEQALLRIMYAEKQSPDRGGGTIDNGKITGPAAGTVQKKKRRPVLLPADPTDKRRRLAIPLQYLEGQNEEYTNKIPITMDTVNERLNGTTAYRGGITNEACNAVRAMTSNASSMNQYNNNANSSSSASSSSSSNLINGQPMVDNPTPIMSIFNFPQKSDDFDTTEDSSFLEGTGGSNDINMMGLDRTTPAHVYYTLNLMPRRFYAPCSIQQLPLKIPRQLWPVWLSRAHDKVIKETLLSALNKAYPNTTAIDNIIHSEIHNVDRLVDVARMVITSPNSGDNQNFTRAVIHSMCHLTSDLPNDALEEFSVHMLELLDPSSQPVSPPSLDSPHHTTGCPPGVEEEIVKLRVNLSEIHQANGDFIAAAKALSQIDSDGRGGSGPAPSLRSIAARCEHFTKIAELFLEGGDDVSAESYISRAAMIVPDLGKDDVGLQLRFKVCQARIFDARRKFLDAAYKYLEVALGPYSSSIEADDISQLLLGAARCVVLAPAGLKKRRILQMIISDTKCEKSIPSSEWDILLKIKNLRVIYPKELQEFEKGLSEHHLALGSDGMTVLSRAITEHNIVAISHLYNNISLSRLADILDTTPSQVEVLASNMISEDRLRARIDQLSQYMLFSELDTEGYAVDGWARSLRSLCANIDSTSNAIVDLSIGMPRA</sequence>
<dbReference type="SUPFAM" id="SSF46785">
    <property type="entry name" value="Winged helix' DNA-binding domain"/>
    <property type="match status" value="1"/>
</dbReference>
<evidence type="ECO:0000259" key="9">
    <source>
        <dbReference type="PROSITE" id="PS50250"/>
    </source>
</evidence>
<keyword evidence="5" id="KW-0963">Cytoplasm</keyword>
<feature type="region of interest" description="Disordered" evidence="8">
    <location>
        <begin position="80"/>
        <end position="104"/>
    </location>
</feature>
<comment type="caution">
    <text evidence="10">The sequence shown here is derived from an EMBL/GenBank/DDBJ whole genome shotgun (WGS) entry which is preliminary data.</text>
</comment>
<evidence type="ECO:0000256" key="3">
    <source>
        <dbReference type="ARBA" id="ARBA00010417"/>
    </source>
</evidence>
<feature type="compositionally biased region" description="Low complexity" evidence="8">
    <location>
        <begin position="179"/>
        <end position="199"/>
    </location>
</feature>
<dbReference type="InterPro" id="IPR000717">
    <property type="entry name" value="PCI_dom"/>
</dbReference>
<feature type="region of interest" description="Disordered" evidence="8">
    <location>
        <begin position="179"/>
        <end position="205"/>
    </location>
</feature>
<dbReference type="InterPro" id="IPR040134">
    <property type="entry name" value="PSMD12/CSN4"/>
</dbReference>
<dbReference type="GO" id="GO:0005829">
    <property type="term" value="C:cytosol"/>
    <property type="evidence" value="ECO:0007669"/>
    <property type="project" value="TreeGrafter"/>
</dbReference>
<accession>A0A7J6MY01</accession>
<dbReference type="SMART" id="SM00088">
    <property type="entry name" value="PINT"/>
    <property type="match status" value="1"/>
</dbReference>
<evidence type="ECO:0000313" key="10">
    <source>
        <dbReference type="EMBL" id="KAF4676512.1"/>
    </source>
</evidence>
<evidence type="ECO:0000256" key="2">
    <source>
        <dbReference type="ARBA" id="ARBA00004496"/>
    </source>
</evidence>
<keyword evidence="6" id="KW-0736">Signalosome</keyword>
<organism evidence="10 11">
    <name type="scientific">Perkinsus chesapeaki</name>
    <name type="common">Clam parasite</name>
    <name type="synonym">Perkinsus andrewsi</name>
    <dbReference type="NCBI Taxonomy" id="330153"/>
    <lineage>
        <taxon>Eukaryota</taxon>
        <taxon>Sar</taxon>
        <taxon>Alveolata</taxon>
        <taxon>Perkinsozoa</taxon>
        <taxon>Perkinsea</taxon>
        <taxon>Perkinsida</taxon>
        <taxon>Perkinsidae</taxon>
        <taxon>Perkinsus</taxon>
    </lineage>
</organism>
<feature type="domain" description="PCI" evidence="9">
    <location>
        <begin position="514"/>
        <end position="686"/>
    </location>
</feature>
<dbReference type="Gene3D" id="1.10.10.10">
    <property type="entry name" value="Winged helix-like DNA-binding domain superfamily/Winged helix DNA-binding domain"/>
    <property type="match status" value="1"/>
</dbReference>
<keyword evidence="7" id="KW-0539">Nucleus</keyword>
<dbReference type="PANTHER" id="PTHR10855">
    <property type="entry name" value="26S PROTEASOME NON-ATPASE REGULATORY SUBUNIT 12/COP9 SIGNALOSOME COMPLEX SUBUNIT 4"/>
    <property type="match status" value="1"/>
</dbReference>
<evidence type="ECO:0000256" key="6">
    <source>
        <dbReference type="ARBA" id="ARBA00022790"/>
    </source>
</evidence>
<dbReference type="EMBL" id="JAAPAO010000033">
    <property type="protein sequence ID" value="KAF4676512.1"/>
    <property type="molecule type" value="Genomic_DNA"/>
</dbReference>
<proteinExistence type="inferred from homology"/>
<comment type="subcellular location">
    <subcellularLocation>
        <location evidence="2">Cytoplasm</location>
    </subcellularLocation>
    <subcellularLocation>
        <location evidence="1">Nucleus</location>
    </subcellularLocation>
</comment>
<protein>
    <recommendedName>
        <fullName evidence="4">COP9 signalosome complex subunit 4</fullName>
    </recommendedName>
</protein>
<dbReference type="AlphaFoldDB" id="A0A7J6MY01"/>